<dbReference type="RefSeq" id="WP_055087163.1">
    <property type="nucleotide sequence ID" value="NZ_CXSU01000012.1"/>
</dbReference>
<name>A0A0M6YM78_9RHOB</name>
<feature type="chain" id="PRO_5005808424" description="DUF1579 domain-containing protein" evidence="1">
    <location>
        <begin position="20"/>
        <end position="160"/>
    </location>
</feature>
<proteinExistence type="predicted"/>
<evidence type="ECO:0008006" key="4">
    <source>
        <dbReference type="Google" id="ProtNLM"/>
    </source>
</evidence>
<dbReference type="OrthoDB" id="7858344at2"/>
<evidence type="ECO:0000313" key="2">
    <source>
        <dbReference type="EMBL" id="CTQ51471.1"/>
    </source>
</evidence>
<dbReference type="AlphaFoldDB" id="A0A0M6YM78"/>
<dbReference type="Proteomes" id="UP000049222">
    <property type="component" value="Unassembled WGS sequence"/>
</dbReference>
<keyword evidence="3" id="KW-1185">Reference proteome</keyword>
<gene>
    <name evidence="2" type="ORF">JDO7802_03511</name>
</gene>
<evidence type="ECO:0000313" key="3">
    <source>
        <dbReference type="Proteomes" id="UP000049222"/>
    </source>
</evidence>
<feature type="signal peptide" evidence="1">
    <location>
        <begin position="1"/>
        <end position="19"/>
    </location>
</feature>
<reference evidence="2 3" key="1">
    <citation type="submission" date="2015-07" db="EMBL/GenBank/DDBJ databases">
        <authorList>
            <person name="Noorani M."/>
        </authorList>
    </citation>
    <scope>NUCLEOTIDE SEQUENCE [LARGE SCALE GENOMIC DNA]</scope>
    <source>
        <strain evidence="2 3">CECT 7802</strain>
    </source>
</reference>
<sequence length="160" mass="17130">MRIARYFAPLLCAATPGLADPLPEMAGAWQGDGMARQTPASEPEIVRCRLDNAYDAARARLRVRGVCAVPGRRFEIDGALAADPDGSVRGFWSNPDGPGETAVAGRVDGPAVYFTFRARDPDTGGDVSQIVTWRLDGDTLSFRATDRATDGPMADVTFAR</sequence>
<protein>
    <recommendedName>
        <fullName evidence="4">DUF1579 domain-containing protein</fullName>
    </recommendedName>
</protein>
<dbReference type="EMBL" id="CXSU01000012">
    <property type="protein sequence ID" value="CTQ51471.1"/>
    <property type="molecule type" value="Genomic_DNA"/>
</dbReference>
<evidence type="ECO:0000256" key="1">
    <source>
        <dbReference type="SAM" id="SignalP"/>
    </source>
</evidence>
<organism evidence="2 3">
    <name type="scientific">Jannaschia donghaensis</name>
    <dbReference type="NCBI Taxonomy" id="420998"/>
    <lineage>
        <taxon>Bacteria</taxon>
        <taxon>Pseudomonadati</taxon>
        <taxon>Pseudomonadota</taxon>
        <taxon>Alphaproteobacteria</taxon>
        <taxon>Rhodobacterales</taxon>
        <taxon>Roseobacteraceae</taxon>
        <taxon>Jannaschia</taxon>
    </lineage>
</organism>
<accession>A0A0M6YM78</accession>
<keyword evidence="1" id="KW-0732">Signal</keyword>